<feature type="region of interest" description="Disordered" evidence="1">
    <location>
        <begin position="352"/>
        <end position="408"/>
    </location>
</feature>
<reference evidence="3 4" key="1">
    <citation type="journal article" date="2023" name="Commun. Biol.">
        <title>Genome analysis of Parmales, the sister group of diatoms, reveals the evolutionary specialization of diatoms from phago-mixotrophs to photoautotrophs.</title>
        <authorList>
            <person name="Ban H."/>
            <person name="Sato S."/>
            <person name="Yoshikawa S."/>
            <person name="Yamada K."/>
            <person name="Nakamura Y."/>
            <person name="Ichinomiya M."/>
            <person name="Sato N."/>
            <person name="Blanc-Mathieu R."/>
            <person name="Endo H."/>
            <person name="Kuwata A."/>
            <person name="Ogata H."/>
        </authorList>
    </citation>
    <scope>NUCLEOTIDE SEQUENCE [LARGE SCALE GENOMIC DNA]</scope>
</reference>
<name>A0ABQ6MEZ3_9STRA</name>
<feature type="region of interest" description="Disordered" evidence="1">
    <location>
        <begin position="58"/>
        <end position="86"/>
    </location>
</feature>
<comment type="caution">
    <text evidence="3">The sequence shown here is derived from an EMBL/GenBank/DDBJ whole genome shotgun (WGS) entry which is preliminary data.</text>
</comment>
<dbReference type="EMBL" id="BRYB01001404">
    <property type="protein sequence ID" value="GMI24986.1"/>
    <property type="molecule type" value="Genomic_DNA"/>
</dbReference>
<evidence type="ECO:0000256" key="2">
    <source>
        <dbReference type="SAM" id="Phobius"/>
    </source>
</evidence>
<keyword evidence="2" id="KW-0472">Membrane</keyword>
<proteinExistence type="predicted"/>
<gene>
    <name evidence="3" type="ORF">TeGR_g5784</name>
</gene>
<keyword evidence="2" id="KW-1133">Transmembrane helix</keyword>
<feature type="transmembrane region" description="Helical" evidence="2">
    <location>
        <begin position="321"/>
        <end position="343"/>
    </location>
</feature>
<feature type="compositionally biased region" description="Basic residues" evidence="1">
    <location>
        <begin position="365"/>
        <end position="377"/>
    </location>
</feature>
<organism evidence="3 4">
    <name type="scientific">Tetraparma gracilis</name>
    <dbReference type="NCBI Taxonomy" id="2962635"/>
    <lineage>
        <taxon>Eukaryota</taxon>
        <taxon>Sar</taxon>
        <taxon>Stramenopiles</taxon>
        <taxon>Ochrophyta</taxon>
        <taxon>Bolidophyceae</taxon>
        <taxon>Parmales</taxon>
        <taxon>Triparmaceae</taxon>
        <taxon>Tetraparma</taxon>
    </lineage>
</organism>
<dbReference type="Proteomes" id="UP001165060">
    <property type="component" value="Unassembled WGS sequence"/>
</dbReference>
<protein>
    <submittedName>
        <fullName evidence="3">Uncharacterized protein</fullName>
    </submittedName>
</protein>
<evidence type="ECO:0000313" key="3">
    <source>
        <dbReference type="EMBL" id="GMI24986.1"/>
    </source>
</evidence>
<keyword evidence="2" id="KW-0812">Transmembrane</keyword>
<keyword evidence="4" id="KW-1185">Reference proteome</keyword>
<evidence type="ECO:0000313" key="4">
    <source>
        <dbReference type="Proteomes" id="UP001165060"/>
    </source>
</evidence>
<evidence type="ECO:0000256" key="1">
    <source>
        <dbReference type="SAM" id="MobiDB-lite"/>
    </source>
</evidence>
<sequence length="408" mass="42018">MRSSLMTATPSQPPLHFSLTLQGEMFSVTQNAPAPGPAQSGRANLLDIRGDLTLKSADEALAPPPGPGEPPGSVPPPPPRGHSPLLLGLKNDALWAGAGSARKEEAGCYLNAGTVAKLYALELRMRVAEQGRGGVKPENAVSGEEVARAEQHERLILEGRVPVVCRNPPPAASLPPVLKKGSLTLRARFGCYSSLSPAPAVSATWQRFLTSVEDGEPEPLPPGSKETVTRVSWWCYESALTVPFPCPPACLPGQYVCLAAASVDGKARSIRTAPCAVSVRDSPLAALGKALLVSKRRLAALACTFAAVVEGLRFGGMHEVVVGVAQALAVFTLLVLGAVGYLGGGWAAAAGTKGGGKCAPPGRHGGARGRGAKKGKGKGGPGKGGPPAFRPNLGQPMMCQEIPKEKSA</sequence>
<feature type="compositionally biased region" description="Pro residues" evidence="1">
    <location>
        <begin position="62"/>
        <end position="81"/>
    </location>
</feature>
<accession>A0ABQ6MEZ3</accession>